<proteinExistence type="predicted"/>
<accession>A0A1I7APC2</accession>
<evidence type="ECO:0000256" key="3">
    <source>
        <dbReference type="ARBA" id="ARBA00022989"/>
    </source>
</evidence>
<feature type="transmembrane region" description="Helical" evidence="5">
    <location>
        <begin position="20"/>
        <end position="48"/>
    </location>
</feature>
<feature type="transmembrane region" description="Helical" evidence="5">
    <location>
        <begin position="92"/>
        <end position="110"/>
    </location>
</feature>
<feature type="transmembrane region" description="Helical" evidence="5">
    <location>
        <begin position="231"/>
        <end position="249"/>
    </location>
</feature>
<comment type="subcellular location">
    <subcellularLocation>
        <location evidence="1">Membrane</location>
        <topology evidence="1">Multi-pass membrane protein</topology>
    </subcellularLocation>
</comment>
<dbReference type="Pfam" id="PF04932">
    <property type="entry name" value="Wzy_C"/>
    <property type="match status" value="1"/>
</dbReference>
<dbReference type="OrthoDB" id="1631746at2"/>
<reference evidence="7 8" key="1">
    <citation type="submission" date="2016-10" db="EMBL/GenBank/DDBJ databases">
        <authorList>
            <person name="de Groot N.N."/>
        </authorList>
    </citation>
    <scope>NUCLEOTIDE SEQUENCE [LARGE SCALE GENOMIC DNA]</scope>
    <source>
        <strain evidence="7 8">CGMCC 1.7005</strain>
    </source>
</reference>
<dbReference type="STRING" id="477690.SAMN05216474_2283"/>
<evidence type="ECO:0000256" key="2">
    <source>
        <dbReference type="ARBA" id="ARBA00022692"/>
    </source>
</evidence>
<evidence type="ECO:0000256" key="4">
    <source>
        <dbReference type="ARBA" id="ARBA00023136"/>
    </source>
</evidence>
<feature type="transmembrane region" description="Helical" evidence="5">
    <location>
        <begin position="154"/>
        <end position="175"/>
    </location>
</feature>
<sequence length="417" mass="48047">MVVNKAFLGSKFKFEELFGLSIFILPVVLINATKLIVPSIIFLFISAIPHVKKPKLSEISILPFLIIGFYFLHVVGMFFTENVSYGAKDLETKFSFLLFPLLFIFTHRSITSKVVYMGKMGLVIGSFLAIFLSYIMAVNCLLRHGELCFTSVNFGFQMHSTYLSLIYIMALLLVLTDSKVFSGKLWMKTCYSIVVFSAIILLGSLSSVICVFILSCLFLVKFLRKIQNVRLRFLAVLLLLTSVFGTLQIDRIGKEVDYTRYVLKDFLKNPDEFIFKHHEDRKSSMVRMALYNFSFDVMKEHPMGVGTGDVKDVLNKKYTEYGYDYFVKEKLNPHSQFFQTGIAFGIFGVVYLLFLLFYPILYHKRFEDANLFYFAIIIFITCLFESFLERQVGVIITCFIFTFFISIKSKEPIGTLN</sequence>
<keyword evidence="2 5" id="KW-0812">Transmembrane</keyword>
<gene>
    <name evidence="7" type="ORF">SAMN05216474_2283</name>
</gene>
<evidence type="ECO:0000313" key="7">
    <source>
        <dbReference type="EMBL" id="SFT76735.1"/>
    </source>
</evidence>
<dbReference type="InterPro" id="IPR007016">
    <property type="entry name" value="O-antigen_ligase-rel_domated"/>
</dbReference>
<organism evidence="7 8">
    <name type="scientific">Lishizhenia tianjinensis</name>
    <dbReference type="NCBI Taxonomy" id="477690"/>
    <lineage>
        <taxon>Bacteria</taxon>
        <taxon>Pseudomonadati</taxon>
        <taxon>Bacteroidota</taxon>
        <taxon>Flavobacteriia</taxon>
        <taxon>Flavobacteriales</taxon>
        <taxon>Crocinitomicaceae</taxon>
        <taxon>Lishizhenia</taxon>
    </lineage>
</organism>
<keyword evidence="8" id="KW-1185">Reference proteome</keyword>
<evidence type="ECO:0000313" key="8">
    <source>
        <dbReference type="Proteomes" id="UP000236454"/>
    </source>
</evidence>
<dbReference type="PANTHER" id="PTHR37422">
    <property type="entry name" value="TEICHURONIC ACID BIOSYNTHESIS PROTEIN TUAE"/>
    <property type="match status" value="1"/>
</dbReference>
<name>A0A1I7APC2_9FLAO</name>
<dbReference type="InterPro" id="IPR051533">
    <property type="entry name" value="WaaL-like"/>
</dbReference>
<feature type="transmembrane region" description="Helical" evidence="5">
    <location>
        <begin position="337"/>
        <end position="358"/>
    </location>
</feature>
<feature type="transmembrane region" description="Helical" evidence="5">
    <location>
        <begin position="195"/>
        <end position="219"/>
    </location>
</feature>
<dbReference type="GO" id="GO:0016020">
    <property type="term" value="C:membrane"/>
    <property type="evidence" value="ECO:0007669"/>
    <property type="project" value="UniProtKB-SubCell"/>
</dbReference>
<protein>
    <submittedName>
        <fullName evidence="7">O-antigen ligase</fullName>
    </submittedName>
</protein>
<feature type="transmembrane region" description="Helical" evidence="5">
    <location>
        <begin position="393"/>
        <end position="409"/>
    </location>
</feature>
<evidence type="ECO:0000256" key="5">
    <source>
        <dbReference type="SAM" id="Phobius"/>
    </source>
</evidence>
<feature type="transmembrane region" description="Helical" evidence="5">
    <location>
        <begin position="122"/>
        <end position="142"/>
    </location>
</feature>
<feature type="transmembrane region" description="Helical" evidence="5">
    <location>
        <begin position="370"/>
        <end position="387"/>
    </location>
</feature>
<feature type="transmembrane region" description="Helical" evidence="5">
    <location>
        <begin position="60"/>
        <end position="80"/>
    </location>
</feature>
<keyword evidence="7" id="KW-0436">Ligase</keyword>
<keyword evidence="3 5" id="KW-1133">Transmembrane helix</keyword>
<dbReference type="AlphaFoldDB" id="A0A1I7APC2"/>
<dbReference type="Proteomes" id="UP000236454">
    <property type="component" value="Unassembled WGS sequence"/>
</dbReference>
<keyword evidence="4 5" id="KW-0472">Membrane</keyword>
<dbReference type="EMBL" id="FPAS01000003">
    <property type="protein sequence ID" value="SFT76735.1"/>
    <property type="molecule type" value="Genomic_DNA"/>
</dbReference>
<evidence type="ECO:0000259" key="6">
    <source>
        <dbReference type="Pfam" id="PF04932"/>
    </source>
</evidence>
<dbReference type="PANTHER" id="PTHR37422:SF13">
    <property type="entry name" value="LIPOPOLYSACCHARIDE BIOSYNTHESIS PROTEIN PA4999-RELATED"/>
    <property type="match status" value="1"/>
</dbReference>
<feature type="domain" description="O-antigen ligase-related" evidence="6">
    <location>
        <begin position="193"/>
        <end position="352"/>
    </location>
</feature>
<dbReference type="GO" id="GO:0016874">
    <property type="term" value="F:ligase activity"/>
    <property type="evidence" value="ECO:0007669"/>
    <property type="project" value="UniProtKB-KW"/>
</dbReference>
<evidence type="ECO:0000256" key="1">
    <source>
        <dbReference type="ARBA" id="ARBA00004141"/>
    </source>
</evidence>